<dbReference type="EMBL" id="KQ965785">
    <property type="protein sequence ID" value="KXS12697.1"/>
    <property type="molecule type" value="Genomic_DNA"/>
</dbReference>
<accession>A0A139A7C1</accession>
<keyword evidence="2" id="KW-1185">Reference proteome</keyword>
<dbReference type="AlphaFoldDB" id="A0A139A7C1"/>
<evidence type="ECO:0000313" key="1">
    <source>
        <dbReference type="EMBL" id="KXS12697.1"/>
    </source>
</evidence>
<protein>
    <submittedName>
        <fullName evidence="1">Uncharacterized protein</fullName>
    </submittedName>
</protein>
<proteinExistence type="predicted"/>
<evidence type="ECO:0000313" key="2">
    <source>
        <dbReference type="Proteomes" id="UP000070544"/>
    </source>
</evidence>
<gene>
    <name evidence="1" type="ORF">M427DRAFT_59226</name>
</gene>
<dbReference type="Proteomes" id="UP000070544">
    <property type="component" value="Unassembled WGS sequence"/>
</dbReference>
<reference evidence="1 2" key="1">
    <citation type="journal article" date="2015" name="Genome Biol. Evol.">
        <title>Phylogenomic analyses indicate that early fungi evolved digesting cell walls of algal ancestors of land plants.</title>
        <authorList>
            <person name="Chang Y."/>
            <person name="Wang S."/>
            <person name="Sekimoto S."/>
            <person name="Aerts A.L."/>
            <person name="Choi C."/>
            <person name="Clum A."/>
            <person name="LaButti K.M."/>
            <person name="Lindquist E.A."/>
            <person name="Yee Ngan C."/>
            <person name="Ohm R.A."/>
            <person name="Salamov A.A."/>
            <person name="Grigoriev I.V."/>
            <person name="Spatafora J.W."/>
            <person name="Berbee M.L."/>
        </authorList>
    </citation>
    <scope>NUCLEOTIDE SEQUENCE [LARGE SCALE GENOMIC DNA]</scope>
    <source>
        <strain evidence="1 2">JEL478</strain>
    </source>
</reference>
<sequence length="69" mass="6834">MLMAAITSTTASPGSDFAATTQCTIQSTAIGPSLHWAGMAAPLPTKGTISLPSPCVTCLQCSIASHGAV</sequence>
<name>A0A139A7C1_GONPJ</name>
<organism evidence="1 2">
    <name type="scientific">Gonapodya prolifera (strain JEL478)</name>
    <name type="common">Monoblepharis prolifera</name>
    <dbReference type="NCBI Taxonomy" id="1344416"/>
    <lineage>
        <taxon>Eukaryota</taxon>
        <taxon>Fungi</taxon>
        <taxon>Fungi incertae sedis</taxon>
        <taxon>Chytridiomycota</taxon>
        <taxon>Chytridiomycota incertae sedis</taxon>
        <taxon>Monoblepharidomycetes</taxon>
        <taxon>Monoblepharidales</taxon>
        <taxon>Gonapodyaceae</taxon>
        <taxon>Gonapodya</taxon>
    </lineage>
</organism>